<dbReference type="CDD" id="cd09110">
    <property type="entry name" value="PLDc_CLS_1"/>
    <property type="match status" value="1"/>
</dbReference>
<dbReference type="PANTHER" id="PTHR21248">
    <property type="entry name" value="CARDIOLIPIN SYNTHASE"/>
    <property type="match status" value="1"/>
</dbReference>
<dbReference type="Gene3D" id="3.30.870.10">
    <property type="entry name" value="Endonuclease Chain A"/>
    <property type="match status" value="2"/>
</dbReference>
<organism evidence="2 3">
    <name type="scientific">Steroidobacter flavus</name>
    <dbReference type="NCBI Taxonomy" id="1842136"/>
    <lineage>
        <taxon>Bacteria</taxon>
        <taxon>Pseudomonadati</taxon>
        <taxon>Pseudomonadota</taxon>
        <taxon>Gammaproteobacteria</taxon>
        <taxon>Steroidobacterales</taxon>
        <taxon>Steroidobacteraceae</taxon>
        <taxon>Steroidobacter</taxon>
    </lineage>
</organism>
<keyword evidence="3" id="KW-1185">Reference proteome</keyword>
<name>A0ABV8SW47_9GAMM</name>
<dbReference type="InterPro" id="IPR001736">
    <property type="entry name" value="PLipase_D/transphosphatidylase"/>
</dbReference>
<comment type="caution">
    <text evidence="2">The sequence shown here is derived from an EMBL/GenBank/DDBJ whole genome shotgun (WGS) entry which is preliminary data.</text>
</comment>
<dbReference type="CDD" id="cd09159">
    <property type="entry name" value="PLDc_ybhO_like_2"/>
    <property type="match status" value="1"/>
</dbReference>
<proteinExistence type="predicted"/>
<feature type="domain" description="PLD phosphodiesterase" evidence="1">
    <location>
        <begin position="332"/>
        <end position="359"/>
    </location>
</feature>
<accession>A0ABV8SW47</accession>
<dbReference type="PANTHER" id="PTHR21248:SF22">
    <property type="entry name" value="PHOSPHOLIPASE D"/>
    <property type="match status" value="1"/>
</dbReference>
<dbReference type="InterPro" id="IPR025202">
    <property type="entry name" value="PLD-like_dom"/>
</dbReference>
<evidence type="ECO:0000313" key="3">
    <source>
        <dbReference type="Proteomes" id="UP001595904"/>
    </source>
</evidence>
<evidence type="ECO:0000313" key="2">
    <source>
        <dbReference type="EMBL" id="MFC4311756.1"/>
    </source>
</evidence>
<dbReference type="SUPFAM" id="SSF56024">
    <property type="entry name" value="Phospholipase D/nuclease"/>
    <property type="match status" value="2"/>
</dbReference>
<dbReference type="EMBL" id="JBHSDU010000010">
    <property type="protein sequence ID" value="MFC4311756.1"/>
    <property type="molecule type" value="Genomic_DNA"/>
</dbReference>
<sequence length="419" mass="46550">MLAGALTFLAGALLASAYFLLKNRRNTPYLQLDLDALPALGEDLRTLAGLTDGAVTSGNACQILQDGALFPAMEADIAAARCAVHLETFVWTAGEVERRFVELLSRKAREGVKVRVLIDALGSSGGDEENLKRLVESGVQLSSYCKPRWWNLRRFNHRTHRKLLIIDGVVGYTFGHGIADQWLGHGEDEKHWRDTAVRVEGPAVQALQSVFMENWIEESHCVPAGEGCFPALEPKGDIDAHVVSSASGDAVSSVALLYTVAIACAKREVIIQNPYFAPDDGVCELLAMMVKRGVAVHLMLPGAHTDSPFVRRAGCRLYEQLLEGGVRLYEFMPTLIHQKIVIVDEIWAHIGSTNFDSRSLSLNEEVGIGIRDVRIARELKAAFESDLKRSKELTLEAWRRRAWYSRVFDWVAYQVHDQL</sequence>
<reference evidence="3" key="1">
    <citation type="journal article" date="2019" name="Int. J. Syst. Evol. Microbiol.">
        <title>The Global Catalogue of Microorganisms (GCM) 10K type strain sequencing project: providing services to taxonomists for standard genome sequencing and annotation.</title>
        <authorList>
            <consortium name="The Broad Institute Genomics Platform"/>
            <consortium name="The Broad Institute Genome Sequencing Center for Infectious Disease"/>
            <person name="Wu L."/>
            <person name="Ma J."/>
        </authorList>
    </citation>
    <scope>NUCLEOTIDE SEQUENCE [LARGE SCALE GENOMIC DNA]</scope>
    <source>
        <strain evidence="3">CGMCC 1.10759</strain>
    </source>
</reference>
<dbReference type="RefSeq" id="WP_380600578.1">
    <property type="nucleotide sequence ID" value="NZ_JBHSDU010000010.1"/>
</dbReference>
<dbReference type="PROSITE" id="PS50035">
    <property type="entry name" value="PLD"/>
    <property type="match status" value="1"/>
</dbReference>
<dbReference type="Pfam" id="PF13091">
    <property type="entry name" value="PLDc_2"/>
    <property type="match status" value="2"/>
</dbReference>
<evidence type="ECO:0000259" key="1">
    <source>
        <dbReference type="PROSITE" id="PS50035"/>
    </source>
</evidence>
<dbReference type="Proteomes" id="UP001595904">
    <property type="component" value="Unassembled WGS sequence"/>
</dbReference>
<gene>
    <name evidence="2" type="ORF">ACFPN2_21915</name>
</gene>
<protein>
    <submittedName>
        <fullName evidence="2">Phosphatidylserine/phosphatidylglycerophosphate/ cardiolipin synthase family protein</fullName>
    </submittedName>
</protein>
<dbReference type="SMART" id="SM00155">
    <property type="entry name" value="PLDc"/>
    <property type="match status" value="2"/>
</dbReference>